<gene>
    <name evidence="2" type="ORF">U9M48_020709</name>
</gene>
<evidence type="ECO:0000256" key="1">
    <source>
        <dbReference type="SAM" id="MobiDB-lite"/>
    </source>
</evidence>
<proteinExistence type="predicted"/>
<evidence type="ECO:0000313" key="3">
    <source>
        <dbReference type="Proteomes" id="UP001341281"/>
    </source>
</evidence>
<feature type="compositionally biased region" description="Low complexity" evidence="1">
    <location>
        <begin position="96"/>
        <end position="105"/>
    </location>
</feature>
<evidence type="ECO:0000313" key="2">
    <source>
        <dbReference type="EMBL" id="WVZ72211.1"/>
    </source>
</evidence>
<organism evidence="2 3">
    <name type="scientific">Paspalum notatum var. saurae</name>
    <dbReference type="NCBI Taxonomy" id="547442"/>
    <lineage>
        <taxon>Eukaryota</taxon>
        <taxon>Viridiplantae</taxon>
        <taxon>Streptophyta</taxon>
        <taxon>Embryophyta</taxon>
        <taxon>Tracheophyta</taxon>
        <taxon>Spermatophyta</taxon>
        <taxon>Magnoliopsida</taxon>
        <taxon>Liliopsida</taxon>
        <taxon>Poales</taxon>
        <taxon>Poaceae</taxon>
        <taxon>PACMAD clade</taxon>
        <taxon>Panicoideae</taxon>
        <taxon>Andropogonodae</taxon>
        <taxon>Paspaleae</taxon>
        <taxon>Paspalinae</taxon>
        <taxon>Paspalum</taxon>
    </lineage>
</organism>
<dbReference type="AlphaFoldDB" id="A0AAQ3TFP0"/>
<feature type="region of interest" description="Disordered" evidence="1">
    <location>
        <begin position="54"/>
        <end position="112"/>
    </location>
</feature>
<keyword evidence="3" id="KW-1185">Reference proteome</keyword>
<accession>A0AAQ3TFP0</accession>
<protein>
    <submittedName>
        <fullName evidence="2">Uncharacterized protein</fullName>
    </submittedName>
</protein>
<dbReference type="Proteomes" id="UP001341281">
    <property type="component" value="Chromosome 04"/>
</dbReference>
<name>A0AAQ3TFP0_PASNO</name>
<sequence length="112" mass="11531">MALRSSLEVSLWKLASSRLRRGHEILAALAGSAPGHGLPAPRLCAATITSVRSPPQLSKMPRLQASSAQGEVDGSGRAGPAIGGGRERGRRGGAGMVARGRVGVAEQGRRQE</sequence>
<reference evidence="2 3" key="1">
    <citation type="submission" date="2024-02" db="EMBL/GenBank/DDBJ databases">
        <title>High-quality chromosome-scale genome assembly of Pensacola bahiagrass (Paspalum notatum Flugge var. saurae).</title>
        <authorList>
            <person name="Vega J.M."/>
            <person name="Podio M."/>
            <person name="Orjuela J."/>
            <person name="Siena L.A."/>
            <person name="Pessino S.C."/>
            <person name="Combes M.C."/>
            <person name="Mariac C."/>
            <person name="Albertini E."/>
            <person name="Pupilli F."/>
            <person name="Ortiz J.P.A."/>
            <person name="Leblanc O."/>
        </authorList>
    </citation>
    <scope>NUCLEOTIDE SEQUENCE [LARGE SCALE GENOMIC DNA]</scope>
    <source>
        <strain evidence="2">R1</strain>
        <tissue evidence="2">Leaf</tissue>
    </source>
</reference>
<dbReference type="EMBL" id="CP144748">
    <property type="protein sequence ID" value="WVZ72211.1"/>
    <property type="molecule type" value="Genomic_DNA"/>
</dbReference>